<accession>A0A364NBN3</accession>
<organism evidence="7 8">
    <name type="scientific">Stemphylium lycopersici</name>
    <name type="common">Tomato gray leaf spot disease fungus</name>
    <name type="synonym">Thyrospora lycopersici</name>
    <dbReference type="NCBI Taxonomy" id="183478"/>
    <lineage>
        <taxon>Eukaryota</taxon>
        <taxon>Fungi</taxon>
        <taxon>Dikarya</taxon>
        <taxon>Ascomycota</taxon>
        <taxon>Pezizomycotina</taxon>
        <taxon>Dothideomycetes</taxon>
        <taxon>Pleosporomycetidae</taxon>
        <taxon>Pleosporales</taxon>
        <taxon>Pleosporineae</taxon>
        <taxon>Pleosporaceae</taxon>
        <taxon>Stemphylium</taxon>
    </lineage>
</organism>
<keyword evidence="3" id="KW-0520">NAD</keyword>
<dbReference type="SUPFAM" id="SSF51735">
    <property type="entry name" value="NAD(P)-binding Rossmann-fold domains"/>
    <property type="match status" value="1"/>
</dbReference>
<evidence type="ECO:0000256" key="3">
    <source>
        <dbReference type="ARBA" id="ARBA00023027"/>
    </source>
</evidence>
<name>A0A364NBN3_STELY</name>
<dbReference type="STRING" id="183478.A0A364NBN3"/>
<proteinExistence type="inferred from homology"/>
<protein>
    <submittedName>
        <fullName evidence="7">Glycerate dehydrogenase</fullName>
    </submittedName>
</protein>
<gene>
    <name evidence="7" type="ORF">DDE83_002147</name>
</gene>
<evidence type="ECO:0000313" key="7">
    <source>
        <dbReference type="EMBL" id="RAR14573.1"/>
    </source>
</evidence>
<dbReference type="Pfam" id="PF00389">
    <property type="entry name" value="2-Hacid_dh"/>
    <property type="match status" value="1"/>
</dbReference>
<evidence type="ECO:0000313" key="8">
    <source>
        <dbReference type="Proteomes" id="UP000249619"/>
    </source>
</evidence>
<dbReference type="SUPFAM" id="SSF52283">
    <property type="entry name" value="Formate/glycerate dehydrogenase catalytic domain-like"/>
    <property type="match status" value="1"/>
</dbReference>
<dbReference type="PANTHER" id="PTHR43761:SF1">
    <property type="entry name" value="D-ISOMER SPECIFIC 2-HYDROXYACID DEHYDROGENASE CATALYTIC DOMAIN-CONTAINING PROTEIN-RELATED"/>
    <property type="match status" value="1"/>
</dbReference>
<dbReference type="PANTHER" id="PTHR43761">
    <property type="entry name" value="D-ISOMER SPECIFIC 2-HYDROXYACID DEHYDROGENASE FAMILY PROTEIN (AFU_ORTHOLOGUE AFUA_1G13630)"/>
    <property type="match status" value="1"/>
</dbReference>
<dbReference type="Pfam" id="PF02826">
    <property type="entry name" value="2-Hacid_dh_C"/>
    <property type="match status" value="1"/>
</dbReference>
<evidence type="ECO:0000256" key="2">
    <source>
        <dbReference type="ARBA" id="ARBA00023002"/>
    </source>
</evidence>
<dbReference type="Proteomes" id="UP000249619">
    <property type="component" value="Unassembled WGS sequence"/>
</dbReference>
<evidence type="ECO:0000256" key="1">
    <source>
        <dbReference type="ARBA" id="ARBA00005854"/>
    </source>
</evidence>
<evidence type="ECO:0000259" key="5">
    <source>
        <dbReference type="Pfam" id="PF00389"/>
    </source>
</evidence>
<keyword evidence="2 4" id="KW-0560">Oxidoreductase</keyword>
<feature type="domain" description="D-isomer specific 2-hydroxyacid dehydrogenase catalytic" evidence="5">
    <location>
        <begin position="33"/>
        <end position="320"/>
    </location>
</feature>
<dbReference type="InterPro" id="IPR036291">
    <property type="entry name" value="NAD(P)-bd_dom_sf"/>
</dbReference>
<feature type="domain" description="D-isomer specific 2-hydroxyacid dehydrogenase NAD-binding" evidence="6">
    <location>
        <begin position="148"/>
        <end position="307"/>
    </location>
</feature>
<comment type="caution">
    <text evidence="7">The sequence shown here is derived from an EMBL/GenBank/DDBJ whole genome shotgun (WGS) entry which is preliminary data.</text>
</comment>
<sequence>MHHEIVALESQHQPLPIDGFAFPSGTTYNLTAHAYTTTREQVRARVHKATIIVVTTIKLDAETLDPTVTPHLRYIAVSATGTDVVDLEACRTRNIRVTNCPGANVDAVSEHAISLYFAARRRTVLLDRVTRAQPSEWKDKGTVNQYMRLPDGKPPMTCKDEVMGVIGYGGLGHALGMRVLIASRKTRATPALSDVLPAPNTSDDRIPFDDVLRQSTVLILSLPRNSDTLNLISTAELAKMHPYSVLINIARGGIVHEAAVVQALKEKRIAGYATDVYQVEPLGGPEDTPLLEEDTKDLNITLSPHLAWFSQRTIKNLGDILKETVEGWRIQIGEKVDHWSPERGPPSLLMMHTFSPAPRHTSYEPVSNTTKRLYAWKYPESQRLLPIPVTAKFRKS</sequence>
<dbReference type="Gene3D" id="3.40.50.720">
    <property type="entry name" value="NAD(P)-binding Rossmann-like Domain"/>
    <property type="match status" value="2"/>
</dbReference>
<dbReference type="InterPro" id="IPR006139">
    <property type="entry name" value="D-isomer_2_OHA_DH_cat_dom"/>
</dbReference>
<dbReference type="InterPro" id="IPR006140">
    <property type="entry name" value="D-isomer_DH_NAD-bd"/>
</dbReference>
<reference evidence="8" key="1">
    <citation type="submission" date="2018-05" db="EMBL/GenBank/DDBJ databases">
        <title>Draft genome sequence of Stemphylium lycopersici strain CIDEFI 213.</title>
        <authorList>
            <person name="Medina R."/>
            <person name="Franco M.E.E."/>
            <person name="Lucentini C.G."/>
            <person name="Saparrat M.C.N."/>
            <person name="Balatti P.A."/>
        </authorList>
    </citation>
    <scope>NUCLEOTIDE SEQUENCE [LARGE SCALE GENOMIC DNA]</scope>
    <source>
        <strain evidence="8">CIDEFI 213</strain>
    </source>
</reference>
<dbReference type="GO" id="GO:0051287">
    <property type="term" value="F:NAD binding"/>
    <property type="evidence" value="ECO:0007669"/>
    <property type="project" value="InterPro"/>
</dbReference>
<evidence type="ECO:0000256" key="4">
    <source>
        <dbReference type="RuleBase" id="RU003719"/>
    </source>
</evidence>
<dbReference type="GO" id="GO:0016616">
    <property type="term" value="F:oxidoreductase activity, acting on the CH-OH group of donors, NAD or NADP as acceptor"/>
    <property type="evidence" value="ECO:0007669"/>
    <property type="project" value="InterPro"/>
</dbReference>
<evidence type="ECO:0000259" key="6">
    <source>
        <dbReference type="Pfam" id="PF02826"/>
    </source>
</evidence>
<dbReference type="AlphaFoldDB" id="A0A364NBN3"/>
<dbReference type="InterPro" id="IPR050418">
    <property type="entry name" value="D-iso_2-hydroxyacid_DH_PdxB"/>
</dbReference>
<keyword evidence="8" id="KW-1185">Reference proteome</keyword>
<dbReference type="CDD" id="cd05198">
    <property type="entry name" value="formate_dh_like"/>
    <property type="match status" value="1"/>
</dbReference>
<dbReference type="EMBL" id="QGDH01000021">
    <property type="protein sequence ID" value="RAR14573.1"/>
    <property type="molecule type" value="Genomic_DNA"/>
</dbReference>
<comment type="similarity">
    <text evidence="1 4">Belongs to the D-isomer specific 2-hydroxyacid dehydrogenase family.</text>
</comment>